<dbReference type="InterPro" id="IPR023346">
    <property type="entry name" value="Lysozyme-like_dom_sf"/>
</dbReference>
<keyword evidence="2 4" id="KW-0081">Bacteriolytic enzyme</keyword>
<dbReference type="PANTHER" id="PTHR38107">
    <property type="match status" value="1"/>
</dbReference>
<evidence type="ECO:0000256" key="1">
    <source>
        <dbReference type="ARBA" id="ARBA00022529"/>
    </source>
</evidence>
<comment type="similarity">
    <text evidence="4">Belongs to the glycosyl hydrolase 24 family.</text>
</comment>
<dbReference type="Proteomes" id="UP000736373">
    <property type="component" value="Unassembled WGS sequence"/>
</dbReference>
<comment type="caution">
    <text evidence="5">The sequence shown here is derived from an EMBL/GenBank/DDBJ whole genome shotgun (WGS) entry which is preliminary data.</text>
</comment>
<dbReference type="CDD" id="cd00737">
    <property type="entry name" value="lyz_endolysin_autolysin"/>
    <property type="match status" value="1"/>
</dbReference>
<evidence type="ECO:0000313" key="6">
    <source>
        <dbReference type="Proteomes" id="UP000736373"/>
    </source>
</evidence>
<dbReference type="InterPro" id="IPR051018">
    <property type="entry name" value="Bacteriophage_GH24"/>
</dbReference>
<protein>
    <recommendedName>
        <fullName evidence="4">Lysozyme</fullName>
        <ecNumber evidence="4">3.2.1.17</ecNumber>
    </recommendedName>
</protein>
<name>A0ABR7PQY6_9BURK</name>
<dbReference type="InterPro" id="IPR002196">
    <property type="entry name" value="Glyco_hydro_24"/>
</dbReference>
<dbReference type="RefSeq" id="WP_187635717.1">
    <property type="nucleotide sequence ID" value="NZ_VZQQ01000015.1"/>
</dbReference>
<sequence>MPDALGSAVTNTTPNSCVVVQSSRLCKPWVASSQISTFMAVWESGRLNGVTRIFHSDHSHIDAPVSEGFILLVYPDDRGNPTVGCGHLVLPEDNLRLGQTISVQRAREFLKKDLKRTERAINSKVHVPLFEYEYDALVSISFNAGAGHAADELTRRVNQGDYENIPDYIKSFRCGPSLRHRRRTEARIFFEGVYDASH</sequence>
<keyword evidence="4" id="KW-0326">Glycosidase</keyword>
<keyword evidence="3" id="KW-1035">Host cytoplasm</keyword>
<organism evidence="5 6">
    <name type="scientific">Paraburkholderia podalyriae</name>
    <dbReference type="NCBI Taxonomy" id="1938811"/>
    <lineage>
        <taxon>Bacteria</taxon>
        <taxon>Pseudomonadati</taxon>
        <taxon>Pseudomonadota</taxon>
        <taxon>Betaproteobacteria</taxon>
        <taxon>Burkholderiales</taxon>
        <taxon>Burkholderiaceae</taxon>
        <taxon>Paraburkholderia</taxon>
    </lineage>
</organism>
<keyword evidence="4" id="KW-0378">Hydrolase</keyword>
<dbReference type="SUPFAM" id="SSF53955">
    <property type="entry name" value="Lysozyme-like"/>
    <property type="match status" value="1"/>
</dbReference>
<evidence type="ECO:0000313" key="5">
    <source>
        <dbReference type="EMBL" id="MBC8748669.1"/>
    </source>
</evidence>
<dbReference type="Pfam" id="PF00959">
    <property type="entry name" value="Phage_lysozyme"/>
    <property type="match status" value="1"/>
</dbReference>
<dbReference type="InterPro" id="IPR023347">
    <property type="entry name" value="Lysozyme_dom_sf"/>
</dbReference>
<dbReference type="PANTHER" id="PTHR38107:SF3">
    <property type="entry name" value="LYSOZYME RRRD-RELATED"/>
    <property type="match status" value="1"/>
</dbReference>
<dbReference type="InterPro" id="IPR033907">
    <property type="entry name" value="Endolysin_autolysin"/>
</dbReference>
<evidence type="ECO:0000256" key="4">
    <source>
        <dbReference type="RuleBase" id="RU003788"/>
    </source>
</evidence>
<keyword evidence="6" id="KW-1185">Reference proteome</keyword>
<dbReference type="EMBL" id="VZQQ01000015">
    <property type="protein sequence ID" value="MBC8748669.1"/>
    <property type="molecule type" value="Genomic_DNA"/>
</dbReference>
<reference evidence="5 6" key="1">
    <citation type="submission" date="2019-09" db="EMBL/GenBank/DDBJ databases">
        <title>Paraburkholderia podalyriae sp. nov., A South African Podalyria-associated rhizobium.</title>
        <authorList>
            <person name="Mavima L."/>
            <person name="Beukes C.W."/>
            <person name="Palmer M."/>
            <person name="De Meyer S.E."/>
            <person name="James E.K."/>
            <person name="Maluk M."/>
            <person name="Avontuur J.R."/>
            <person name="Chan W.Y."/>
            <person name="Venter S.N."/>
            <person name="Steenkamp E.T."/>
        </authorList>
    </citation>
    <scope>NUCLEOTIDE SEQUENCE [LARGE SCALE GENOMIC DNA]</scope>
    <source>
        <strain evidence="5 6">WC7.3b</strain>
    </source>
</reference>
<proteinExistence type="inferred from homology"/>
<comment type="catalytic activity">
    <reaction evidence="4">
        <text>Hydrolysis of (1-&gt;4)-beta-linkages between N-acetylmuramic acid and N-acetyl-D-glucosamine residues in a peptidoglycan and between N-acetyl-D-glucosamine residues in chitodextrins.</text>
        <dbReference type="EC" id="3.2.1.17"/>
    </reaction>
</comment>
<accession>A0ABR7PQY6</accession>
<dbReference type="EC" id="3.2.1.17" evidence="4"/>
<keyword evidence="1 4" id="KW-0929">Antimicrobial</keyword>
<gene>
    <name evidence="5" type="ORF">F6X42_19320</name>
</gene>
<dbReference type="Gene3D" id="1.10.530.40">
    <property type="match status" value="1"/>
</dbReference>
<evidence type="ECO:0000256" key="3">
    <source>
        <dbReference type="ARBA" id="ARBA00023200"/>
    </source>
</evidence>
<evidence type="ECO:0000256" key="2">
    <source>
        <dbReference type="ARBA" id="ARBA00022638"/>
    </source>
</evidence>